<gene>
    <name evidence="2" type="ORF">NIDE2525</name>
</gene>
<dbReference type="SUPFAM" id="SSF109604">
    <property type="entry name" value="HD-domain/PDEase-like"/>
    <property type="match status" value="1"/>
</dbReference>
<dbReference type="EMBL" id="FP929003">
    <property type="protein sequence ID" value="CBK42235.1"/>
    <property type="molecule type" value="Genomic_DNA"/>
</dbReference>
<evidence type="ECO:0000313" key="3">
    <source>
        <dbReference type="Proteomes" id="UP000001660"/>
    </source>
</evidence>
<sequence>MTCGASPMSAELPKATDAASTDALEQHLIERIQKGAIELPLLPQVASRILSMVYDPDAEAAKLAALIHQDQALAAHVIRIANSPAYMTRNPVVSLQHAVSMLGMNLMSELAFSASIKGSAFKVPGWDDEVKRLWQYSLASGAYAKEIARVRRFNVESAYLCGLLHGIGKPVVLQTLVALAKEQNLTLTQELLHQLLEGYYIQVGLLVAEDWGLPPPVVESIGFHSDYQYAKTAKQECMTTCLAGRLATHFLDPVAFDEAMVREHAVFADLNLYPKDIDALLALKDKVQAVVEAMPL</sequence>
<dbReference type="PANTHER" id="PTHR33525:SF3">
    <property type="entry name" value="RIBONUCLEASE Y"/>
    <property type="match status" value="1"/>
</dbReference>
<dbReference type="Gene3D" id="1.10.3210.10">
    <property type="entry name" value="Hypothetical protein af1432"/>
    <property type="match status" value="1"/>
</dbReference>
<dbReference type="InterPro" id="IPR052340">
    <property type="entry name" value="RNase_Y/CdgJ"/>
</dbReference>
<dbReference type="AlphaFoldDB" id="D8PG48"/>
<keyword evidence="3" id="KW-1185">Reference proteome</keyword>
<name>D8PG48_9BACT</name>
<dbReference type="Proteomes" id="UP000001660">
    <property type="component" value="Chromosome"/>
</dbReference>
<protein>
    <recommendedName>
        <fullName evidence="1">HDOD domain-containing protein</fullName>
    </recommendedName>
</protein>
<accession>D8PG48</accession>
<dbReference type="eggNOG" id="COG1639">
    <property type="taxonomic scope" value="Bacteria"/>
</dbReference>
<dbReference type="STRING" id="330214.NIDE2525"/>
<organism evidence="2 3">
    <name type="scientific">Nitrospira defluvii</name>
    <dbReference type="NCBI Taxonomy" id="330214"/>
    <lineage>
        <taxon>Bacteria</taxon>
        <taxon>Pseudomonadati</taxon>
        <taxon>Nitrospirota</taxon>
        <taxon>Nitrospiria</taxon>
        <taxon>Nitrospirales</taxon>
        <taxon>Nitrospiraceae</taxon>
        <taxon>Nitrospira</taxon>
    </lineage>
</organism>
<dbReference type="PROSITE" id="PS51833">
    <property type="entry name" value="HDOD"/>
    <property type="match status" value="1"/>
</dbReference>
<dbReference type="KEGG" id="nde:NIDE2525"/>
<evidence type="ECO:0000259" key="1">
    <source>
        <dbReference type="PROSITE" id="PS51833"/>
    </source>
</evidence>
<reference evidence="2 3" key="1">
    <citation type="journal article" date="2010" name="Proc. Natl. Acad. Sci. U.S.A.">
        <title>A Nitrospira metagenome illuminates the physiology and evolution of globally important nitrite-oxidizing bacteria.</title>
        <authorList>
            <person name="Lucker S."/>
            <person name="Wagner M."/>
            <person name="Maixner F."/>
            <person name="Pelletier E."/>
            <person name="Koch H."/>
            <person name="Vacherie B."/>
            <person name="Rattei T."/>
            <person name="Sinninghe Damste J."/>
            <person name="Spieck E."/>
            <person name="Le Paslier D."/>
            <person name="Daims H."/>
        </authorList>
    </citation>
    <scope>NUCLEOTIDE SEQUENCE [LARGE SCALE GENOMIC DNA]</scope>
</reference>
<dbReference type="HOGENOM" id="CLU_048246_4_2_0"/>
<dbReference type="Pfam" id="PF08668">
    <property type="entry name" value="HDOD"/>
    <property type="match status" value="1"/>
</dbReference>
<evidence type="ECO:0000313" key="2">
    <source>
        <dbReference type="EMBL" id="CBK42235.1"/>
    </source>
</evidence>
<dbReference type="InterPro" id="IPR013976">
    <property type="entry name" value="HDOD"/>
</dbReference>
<feature type="domain" description="HDOD" evidence="1">
    <location>
        <begin position="39"/>
        <end position="227"/>
    </location>
</feature>
<proteinExistence type="predicted"/>
<dbReference type="PANTHER" id="PTHR33525">
    <property type="match status" value="1"/>
</dbReference>